<protein>
    <submittedName>
        <fullName evidence="3">Glycosyltransferase family 4 protein</fullName>
    </submittedName>
</protein>
<dbReference type="Gene3D" id="3.40.50.2000">
    <property type="entry name" value="Glycogen Phosphorylase B"/>
    <property type="match status" value="2"/>
</dbReference>
<accession>A0A928Z8M3</accession>
<dbReference type="PANTHER" id="PTHR46401:SF2">
    <property type="entry name" value="GLYCOSYLTRANSFERASE WBBK-RELATED"/>
    <property type="match status" value="1"/>
</dbReference>
<dbReference type="GO" id="GO:0009103">
    <property type="term" value="P:lipopolysaccharide biosynthetic process"/>
    <property type="evidence" value="ECO:0007669"/>
    <property type="project" value="TreeGrafter"/>
</dbReference>
<comment type="caution">
    <text evidence="3">The sequence shown here is derived from an EMBL/GenBank/DDBJ whole genome shotgun (WGS) entry which is preliminary data.</text>
</comment>
<dbReference type="EMBL" id="JADEXN010000237">
    <property type="protein sequence ID" value="MBE9041725.1"/>
    <property type="molecule type" value="Genomic_DNA"/>
</dbReference>
<dbReference type="InterPro" id="IPR001296">
    <property type="entry name" value="Glyco_trans_1"/>
</dbReference>
<dbReference type="Proteomes" id="UP000621799">
    <property type="component" value="Unassembled WGS sequence"/>
</dbReference>
<dbReference type="CDD" id="cd03809">
    <property type="entry name" value="GT4_MtfB-like"/>
    <property type="match status" value="1"/>
</dbReference>
<evidence type="ECO:0000313" key="3">
    <source>
        <dbReference type="EMBL" id="MBE9041725.1"/>
    </source>
</evidence>
<keyword evidence="1" id="KW-0808">Transferase</keyword>
<dbReference type="SUPFAM" id="SSF53756">
    <property type="entry name" value="UDP-Glycosyltransferase/glycogen phosphorylase"/>
    <property type="match status" value="1"/>
</dbReference>
<sequence>MVLINLSFLIPQPTGISTYALNILPHLKPLAPTLLTSEPFQGYHCYPIPGGLTPDQGTRGHLRRLQWTQFRLPQVYRSLGANLLFSPLPEAPLVPECRSIITVHDLIPLRFGDRFSPLTTYHRYYVPRVLKRALHVLCDSTATANDLTNLMGVPPQKITPVLLAYDADRFRNLDVPQGNYFFYIGRHHPYKNLERLITAFAQIDDREAQLWIAGPPDGRYTPKLEAQAEELGVGNRVKFLGYVDEEKLPILLNQAIALVMPSLWEGFGLPVLEAMACGTPVITSNLASLPEVAGDAALLVDPYKTLEITAAMETLLKDETARSHLRQASLARARQFSWSRSGRATLEVLEQFV</sequence>
<keyword evidence="4" id="KW-1185">Reference proteome</keyword>
<dbReference type="PANTHER" id="PTHR46401">
    <property type="entry name" value="GLYCOSYLTRANSFERASE WBBK-RELATED"/>
    <property type="match status" value="1"/>
</dbReference>
<dbReference type="GO" id="GO:0016757">
    <property type="term" value="F:glycosyltransferase activity"/>
    <property type="evidence" value="ECO:0007669"/>
    <property type="project" value="InterPro"/>
</dbReference>
<organism evidence="3 4">
    <name type="scientific">Zarconia navalis LEGE 11467</name>
    <dbReference type="NCBI Taxonomy" id="1828826"/>
    <lineage>
        <taxon>Bacteria</taxon>
        <taxon>Bacillati</taxon>
        <taxon>Cyanobacteriota</taxon>
        <taxon>Cyanophyceae</taxon>
        <taxon>Oscillatoriophycideae</taxon>
        <taxon>Oscillatoriales</taxon>
        <taxon>Oscillatoriales incertae sedis</taxon>
        <taxon>Zarconia</taxon>
        <taxon>Zarconia navalis</taxon>
    </lineage>
</organism>
<evidence type="ECO:0000256" key="1">
    <source>
        <dbReference type="ARBA" id="ARBA00022679"/>
    </source>
</evidence>
<dbReference type="FunFam" id="3.40.50.2000:FF:000119">
    <property type="entry name" value="Glycosyl transferase group 1"/>
    <property type="match status" value="1"/>
</dbReference>
<name>A0A928Z8M3_9CYAN</name>
<proteinExistence type="predicted"/>
<dbReference type="Pfam" id="PF00534">
    <property type="entry name" value="Glycos_transf_1"/>
    <property type="match status" value="1"/>
</dbReference>
<evidence type="ECO:0000313" key="4">
    <source>
        <dbReference type="Proteomes" id="UP000621799"/>
    </source>
</evidence>
<gene>
    <name evidence="3" type="ORF">IQ235_13145</name>
</gene>
<reference evidence="3" key="1">
    <citation type="submission" date="2020-10" db="EMBL/GenBank/DDBJ databases">
        <authorList>
            <person name="Castelo-Branco R."/>
            <person name="Eusebio N."/>
            <person name="Adriana R."/>
            <person name="Vieira A."/>
            <person name="Brugerolle De Fraissinette N."/>
            <person name="Rezende De Castro R."/>
            <person name="Schneider M.P."/>
            <person name="Vasconcelos V."/>
            <person name="Leao P.N."/>
        </authorList>
    </citation>
    <scope>NUCLEOTIDE SEQUENCE</scope>
    <source>
        <strain evidence="3">LEGE 11467</strain>
    </source>
</reference>
<evidence type="ECO:0000259" key="2">
    <source>
        <dbReference type="Pfam" id="PF00534"/>
    </source>
</evidence>
<dbReference type="AlphaFoldDB" id="A0A928Z8M3"/>
<feature type="domain" description="Glycosyl transferase family 1" evidence="2">
    <location>
        <begin position="168"/>
        <end position="328"/>
    </location>
</feature>